<proteinExistence type="inferred from homology"/>
<reference evidence="11 14" key="3">
    <citation type="submission" date="2018-06" db="EMBL/GenBank/DDBJ databases">
        <authorList>
            <consortium name="Pathogen Informatics"/>
            <person name="Doyle S."/>
        </authorList>
    </citation>
    <scope>NUCLEOTIDE SEQUENCE [LARGE SCALE GENOMIC DNA]</scope>
    <source>
        <strain evidence="11 14">NCTC10719</strain>
    </source>
</reference>
<evidence type="ECO:0000313" key="5">
    <source>
        <dbReference type="EMBL" id="MDZ4999809.1"/>
    </source>
</evidence>
<dbReference type="NCBIfam" id="NF001095">
    <property type="entry name" value="PRK00124.1"/>
    <property type="match status" value="1"/>
</dbReference>
<reference evidence="9 15" key="5">
    <citation type="submission" date="2020-02" db="EMBL/GenBank/DDBJ databases">
        <title>Genomic Insights into the Phylogeny and Genetic Plasticity of the Human and Animal Enteric Pathogen Clostridium perfringens.</title>
        <authorList>
            <person name="Feng Y."/>
            <person name="Hu Y."/>
        </authorList>
    </citation>
    <scope>NUCLEOTIDE SEQUENCE [LARGE SCALE GENOMIC DNA]</scope>
    <source>
        <strain evidence="9 15">CP-40</strain>
    </source>
</reference>
<gene>
    <name evidence="11" type="primary">yaiI</name>
    <name evidence="10" type="ORF">CYK91_12640</name>
    <name evidence="9" type="ORF">G6Z34_10740</name>
    <name evidence="4" type="ORF">GNF68_05235</name>
    <name evidence="6" type="ORF">GNF77_12120</name>
    <name evidence="5" type="ORF">GNF79_11985</name>
    <name evidence="7" type="ORF">GNF81_11495</name>
    <name evidence="8" type="ORF">GNF83_00550</name>
    <name evidence="3" type="ORF">JFP838_13710</name>
    <name evidence="11" type="ORF">NCTC10719_02138</name>
</gene>
<dbReference type="EMBL" id="WNVM01000009">
    <property type="protein sequence ID" value="MDZ5009660.1"/>
    <property type="molecule type" value="Genomic_DNA"/>
</dbReference>
<dbReference type="OMA" id="SQDYGVA"/>
<dbReference type="Proteomes" id="UP000249986">
    <property type="component" value="Unassembled WGS sequence"/>
</dbReference>
<dbReference type="Proteomes" id="UP001292368">
    <property type="component" value="Unassembled WGS sequence"/>
</dbReference>
<dbReference type="Proteomes" id="UP000247117">
    <property type="component" value="Unassembled WGS sequence"/>
</dbReference>
<dbReference type="Proteomes" id="UP001288778">
    <property type="component" value="Unassembled WGS sequence"/>
</dbReference>
<evidence type="ECO:0000313" key="8">
    <source>
        <dbReference type="EMBL" id="MDZ7539756.1"/>
    </source>
</evidence>
<comment type="similarity">
    <text evidence="1 2">Belongs to the UPF0178 family.</text>
</comment>
<evidence type="ECO:0000313" key="12">
    <source>
        <dbReference type="Proteomes" id="UP000070260"/>
    </source>
</evidence>
<evidence type="ECO:0000256" key="2">
    <source>
        <dbReference type="HAMAP-Rule" id="MF_00489"/>
    </source>
</evidence>
<dbReference type="PANTHER" id="PTHR35146:SF1">
    <property type="entry name" value="UPF0178 PROTEIN YAII"/>
    <property type="match status" value="1"/>
</dbReference>
<reference evidence="3 12" key="1">
    <citation type="journal article" date="2016" name="PLoS ONE">
        <title>Plasmid Characterization and Chromosome Analysis of Two netF+ Clostridium perfringens Isolates Associated with Foal and Canine Necrotizing Enteritis.</title>
        <authorList>
            <person name="Mehdizadeh Gohari I."/>
            <person name="Kropinski A.M."/>
            <person name="Weese S.J."/>
            <person name="Parreira V.R."/>
            <person name="Whitehead A.E."/>
            <person name="Boerlin P."/>
            <person name="Prescott J.F."/>
        </authorList>
    </citation>
    <scope>NUCLEOTIDE SEQUENCE [LARGE SCALE GENOMIC DNA]</scope>
    <source>
        <strain evidence="3 12">JP838</strain>
    </source>
</reference>
<dbReference type="Proteomes" id="UP001291306">
    <property type="component" value="Unassembled WGS sequence"/>
</dbReference>
<protein>
    <recommendedName>
        <fullName evidence="2">UPF0178 protein CYK91_12640</fullName>
    </recommendedName>
</protein>
<evidence type="ECO:0000313" key="14">
    <source>
        <dbReference type="Proteomes" id="UP000249986"/>
    </source>
</evidence>
<dbReference type="EMBL" id="WNVG01000041">
    <property type="protein sequence ID" value="MDZ5033405.1"/>
    <property type="molecule type" value="Genomic_DNA"/>
</dbReference>
<sequence length="149" mass="16824">MKIIIDGDGCAGRDIIEEVGKKHSVKILIYCTINHMINSDYSEVRMVDGGFQSVDMYVANNTEENDIVITQDYGVAAMALGKGALAISPRGYIYDNDNIDRLLFERHLSQKNRRAGGKSKGNHKRNKEDDDRLYYNLEVLIEKVKAILN</sequence>
<evidence type="ECO:0000313" key="9">
    <source>
        <dbReference type="EMBL" id="NGU30583.1"/>
    </source>
</evidence>
<reference evidence="10 13" key="2">
    <citation type="journal article" date="2018" name="BMC Genomics">
        <title>Whole genome analysis reveals the diversity and evolutionary relationships between necrotic enteritis-causing strains of Clostridium perfringens.</title>
        <authorList>
            <person name="Lacey J.A."/>
            <person name="Allnutt T.R."/>
            <person name="Vezina B."/>
            <person name="Van T.T.H."/>
            <person name="Stent T."/>
            <person name="Han X."/>
            <person name="Rood J.I."/>
            <person name="Wade B."/>
            <person name="Keyburn A.L."/>
            <person name="Seeman T."/>
            <person name="Chen H."/>
            <person name="Haring V."/>
            <person name="Johanesen P.A."/>
            <person name="Lyras D."/>
            <person name="Moore R.J."/>
        </authorList>
    </citation>
    <scope>NUCLEOTIDE SEQUENCE [LARGE SCALE GENOMIC DNA]</scope>
    <source>
        <strain evidence="10 13">EUR-NE15</strain>
    </source>
</reference>
<evidence type="ECO:0000256" key="1">
    <source>
        <dbReference type="ARBA" id="ARBA00008522"/>
    </source>
</evidence>
<dbReference type="Pfam" id="PF02639">
    <property type="entry name" value="DUF188"/>
    <property type="match status" value="1"/>
</dbReference>
<dbReference type="AlphaFoldDB" id="A0A127ELB3"/>
<dbReference type="EMBL" id="WNUI01000008">
    <property type="protein sequence ID" value="MDZ4908472.1"/>
    <property type="molecule type" value="Genomic_DNA"/>
</dbReference>
<dbReference type="InterPro" id="IPR003791">
    <property type="entry name" value="UPF0178"/>
</dbReference>
<dbReference type="EMBL" id="CP010994">
    <property type="protein sequence ID" value="AMN36754.1"/>
    <property type="molecule type" value="Genomic_DNA"/>
</dbReference>
<dbReference type="Proteomes" id="UP001288944">
    <property type="component" value="Unassembled WGS sequence"/>
</dbReference>
<organism evidence="3 12">
    <name type="scientific">Clostridium perfringens</name>
    <dbReference type="NCBI Taxonomy" id="1502"/>
    <lineage>
        <taxon>Bacteria</taxon>
        <taxon>Bacillati</taxon>
        <taxon>Bacillota</taxon>
        <taxon>Clostridia</taxon>
        <taxon>Eubacteriales</taxon>
        <taxon>Clostridiaceae</taxon>
        <taxon>Clostridium</taxon>
    </lineage>
</organism>
<name>A0A127ELB3_CLOPF</name>
<dbReference type="RefSeq" id="WP_003454468.1">
    <property type="nucleotide sequence ID" value="NZ_CABHJA010000011.1"/>
</dbReference>
<dbReference type="EMBL" id="WNVC01000045">
    <property type="protein sequence ID" value="MDZ4999809.1"/>
    <property type="molecule type" value="Genomic_DNA"/>
</dbReference>
<dbReference type="EMBL" id="UAWG01000012">
    <property type="protein sequence ID" value="SQB60523.1"/>
    <property type="molecule type" value="Genomic_DNA"/>
</dbReference>
<dbReference type="Proteomes" id="UP000481454">
    <property type="component" value="Unassembled WGS sequence"/>
</dbReference>
<evidence type="ECO:0000313" key="7">
    <source>
        <dbReference type="EMBL" id="MDZ5033405.1"/>
    </source>
</evidence>
<dbReference type="EMBL" id="WNUR01000001">
    <property type="protein sequence ID" value="MDZ7539756.1"/>
    <property type="molecule type" value="Genomic_DNA"/>
</dbReference>
<evidence type="ECO:0000313" key="11">
    <source>
        <dbReference type="EMBL" id="SQB60523.1"/>
    </source>
</evidence>
<evidence type="ECO:0000313" key="3">
    <source>
        <dbReference type="EMBL" id="AMN36754.1"/>
    </source>
</evidence>
<dbReference type="HAMAP" id="MF_00489">
    <property type="entry name" value="UPF0178"/>
    <property type="match status" value="1"/>
</dbReference>
<reference evidence="4" key="4">
    <citation type="submission" date="2019-11" db="EMBL/GenBank/DDBJ databases">
        <title>Characterization of Clostridium perfringens isolates from swine manure treated agricultural soils.</title>
        <authorList>
            <person name="Wushke S.T."/>
        </authorList>
    </citation>
    <scope>NUCLEOTIDE SEQUENCE</scope>
    <source>
        <strain evidence="6">V2</strain>
        <strain evidence="7">X15</strain>
        <strain evidence="5">X26</strain>
        <strain evidence="8">X62</strain>
        <strain evidence="4">X94</strain>
    </source>
</reference>
<dbReference type="PATRIC" id="fig|1502.177.peg.2764"/>
<dbReference type="EMBL" id="JAALLZ010000004">
    <property type="protein sequence ID" value="NGU30583.1"/>
    <property type="molecule type" value="Genomic_DNA"/>
</dbReference>
<evidence type="ECO:0000313" key="6">
    <source>
        <dbReference type="EMBL" id="MDZ5009660.1"/>
    </source>
</evidence>
<dbReference type="Proteomes" id="UP001289066">
    <property type="component" value="Unassembled WGS sequence"/>
</dbReference>
<dbReference type="PANTHER" id="PTHR35146">
    <property type="entry name" value="UPF0178 PROTEIN YAII"/>
    <property type="match status" value="1"/>
</dbReference>
<evidence type="ECO:0000313" key="4">
    <source>
        <dbReference type="EMBL" id="MDZ4908472.1"/>
    </source>
</evidence>
<dbReference type="EMBL" id="PJTB01000005">
    <property type="protein sequence ID" value="PWX37398.1"/>
    <property type="molecule type" value="Genomic_DNA"/>
</dbReference>
<evidence type="ECO:0000313" key="15">
    <source>
        <dbReference type="Proteomes" id="UP000481454"/>
    </source>
</evidence>
<dbReference type="OrthoDB" id="9798918at2"/>
<accession>A0A127ELB3</accession>
<evidence type="ECO:0000313" key="10">
    <source>
        <dbReference type="EMBL" id="PWX37398.1"/>
    </source>
</evidence>
<evidence type="ECO:0000313" key="13">
    <source>
        <dbReference type="Proteomes" id="UP000247117"/>
    </source>
</evidence>
<dbReference type="Proteomes" id="UP000070260">
    <property type="component" value="Chromosome"/>
</dbReference>